<dbReference type="GO" id="GO:0004325">
    <property type="term" value="F:ferrochelatase activity"/>
    <property type="evidence" value="ECO:0007669"/>
    <property type="project" value="InterPro"/>
</dbReference>
<evidence type="ECO:0008006" key="4">
    <source>
        <dbReference type="Google" id="ProtNLM"/>
    </source>
</evidence>
<dbReference type="PANTHER" id="PTHR11108">
    <property type="entry name" value="FERROCHELATASE"/>
    <property type="match status" value="1"/>
</dbReference>
<reference evidence="3" key="1">
    <citation type="journal article" date="2017" name="Front. Plant Sci.">
        <title>Climate Clever Clovers: New Paradigm to Reduce the Environmental Footprint of Ruminants by Breeding Low Methanogenic Forages Utilizing Haplotype Variation.</title>
        <authorList>
            <person name="Kaur P."/>
            <person name="Appels R."/>
            <person name="Bayer P.E."/>
            <person name="Keeble-Gagnere G."/>
            <person name="Wang J."/>
            <person name="Hirakawa H."/>
            <person name="Shirasawa K."/>
            <person name="Vercoe P."/>
            <person name="Stefanova K."/>
            <person name="Durmic Z."/>
            <person name="Nichols P."/>
            <person name="Revell C."/>
            <person name="Isobe S.N."/>
            <person name="Edwards D."/>
            <person name="Erskine W."/>
        </authorList>
    </citation>
    <scope>NUCLEOTIDE SEQUENCE [LARGE SCALE GENOMIC DNA]</scope>
    <source>
        <strain evidence="3">cv. Daliak</strain>
    </source>
</reference>
<sequence length="200" mass="22229">MSSSIRAPSTSSCSYIRPHSCLTCASRNFKFPMLLPQAICTTPKVYRCSGGHMEASSNANPLKTCIVGKFTPGWSEAQPLVSKQSLNRHLLPVEALVTSTTQDVSDTPIIGDDKIGVLLLNLGGPETLDDVQPFLILYDCRERQRAKKAMPPLAVDPLLDAEELRKSLFEKDVPAKVYVGMRYWHPFTEEAIEEFQEDDI</sequence>
<name>A0A2Z6N8F9_TRISU</name>
<dbReference type="AlphaFoldDB" id="A0A2Z6N8F9"/>
<evidence type="ECO:0000313" key="2">
    <source>
        <dbReference type="EMBL" id="GAU25437.1"/>
    </source>
</evidence>
<dbReference type="PANTHER" id="PTHR11108:SF1">
    <property type="entry name" value="FERROCHELATASE, MITOCHONDRIAL"/>
    <property type="match status" value="1"/>
</dbReference>
<protein>
    <recommendedName>
        <fullName evidence="4">Ferrochelatase</fullName>
    </recommendedName>
</protein>
<dbReference type="Proteomes" id="UP000242715">
    <property type="component" value="Unassembled WGS sequence"/>
</dbReference>
<dbReference type="Pfam" id="PF00762">
    <property type="entry name" value="Ferrochelatase"/>
    <property type="match status" value="1"/>
</dbReference>
<organism evidence="2 3">
    <name type="scientific">Trifolium subterraneum</name>
    <name type="common">Subterranean clover</name>
    <dbReference type="NCBI Taxonomy" id="3900"/>
    <lineage>
        <taxon>Eukaryota</taxon>
        <taxon>Viridiplantae</taxon>
        <taxon>Streptophyta</taxon>
        <taxon>Embryophyta</taxon>
        <taxon>Tracheophyta</taxon>
        <taxon>Spermatophyta</taxon>
        <taxon>Magnoliopsida</taxon>
        <taxon>eudicotyledons</taxon>
        <taxon>Gunneridae</taxon>
        <taxon>Pentapetalae</taxon>
        <taxon>rosids</taxon>
        <taxon>fabids</taxon>
        <taxon>Fabales</taxon>
        <taxon>Fabaceae</taxon>
        <taxon>Papilionoideae</taxon>
        <taxon>50 kb inversion clade</taxon>
        <taxon>NPAAA clade</taxon>
        <taxon>Hologalegina</taxon>
        <taxon>IRL clade</taxon>
        <taxon>Trifolieae</taxon>
        <taxon>Trifolium</taxon>
    </lineage>
</organism>
<dbReference type="EMBL" id="DF973311">
    <property type="protein sequence ID" value="GAU25437.1"/>
    <property type="molecule type" value="Genomic_DNA"/>
</dbReference>
<proteinExistence type="inferred from homology"/>
<accession>A0A2Z6N8F9</accession>
<dbReference type="OrthoDB" id="1715687at2759"/>
<evidence type="ECO:0000313" key="3">
    <source>
        <dbReference type="Proteomes" id="UP000242715"/>
    </source>
</evidence>
<dbReference type="SUPFAM" id="SSF53800">
    <property type="entry name" value="Chelatase"/>
    <property type="match status" value="1"/>
</dbReference>
<comment type="similarity">
    <text evidence="1">Belongs to the ferrochelatase family.</text>
</comment>
<keyword evidence="3" id="KW-1185">Reference proteome</keyword>
<dbReference type="Gene3D" id="3.40.50.1400">
    <property type="match status" value="1"/>
</dbReference>
<dbReference type="GO" id="GO:0005739">
    <property type="term" value="C:mitochondrion"/>
    <property type="evidence" value="ECO:0007669"/>
    <property type="project" value="TreeGrafter"/>
</dbReference>
<gene>
    <name evidence="2" type="ORF">TSUD_70900</name>
</gene>
<dbReference type="InterPro" id="IPR001015">
    <property type="entry name" value="Ferrochelatase"/>
</dbReference>
<dbReference type="GO" id="GO:0006783">
    <property type="term" value="P:heme biosynthetic process"/>
    <property type="evidence" value="ECO:0007669"/>
    <property type="project" value="InterPro"/>
</dbReference>
<evidence type="ECO:0000256" key="1">
    <source>
        <dbReference type="RuleBase" id="RU004185"/>
    </source>
</evidence>